<organism evidence="2">
    <name type="scientific">Trypanosoma vivax (strain Y486)</name>
    <dbReference type="NCBI Taxonomy" id="1055687"/>
    <lineage>
        <taxon>Eukaryota</taxon>
        <taxon>Discoba</taxon>
        <taxon>Euglenozoa</taxon>
        <taxon>Kinetoplastea</taxon>
        <taxon>Metakinetoplastina</taxon>
        <taxon>Trypanosomatida</taxon>
        <taxon>Trypanosomatidae</taxon>
        <taxon>Trypanosoma</taxon>
        <taxon>Duttonella</taxon>
    </lineage>
</organism>
<evidence type="ECO:0000313" key="2">
    <source>
        <dbReference type="EMBL" id="CCC49433.1"/>
    </source>
</evidence>
<proteinExistence type="predicted"/>
<feature type="compositionally biased region" description="Basic residues" evidence="1">
    <location>
        <begin position="57"/>
        <end position="67"/>
    </location>
</feature>
<feature type="region of interest" description="Disordered" evidence="1">
    <location>
        <begin position="51"/>
        <end position="76"/>
    </location>
</feature>
<accession>G0U036</accession>
<dbReference type="AlphaFoldDB" id="G0U036"/>
<dbReference type="EMBL" id="HE573024">
    <property type="protein sequence ID" value="CCC49433.1"/>
    <property type="molecule type" value="Genomic_DNA"/>
</dbReference>
<gene>
    <name evidence="2" type="ORF">TVY486_0800410</name>
</gene>
<sequence>MMEGRGGNKKKAPIPWLKPCNRHFCTTQGGKWGEELAMEEKAGNWQATIKAKEKTKASRIMKNKNKNKKGEARTKTKMAALGALQVVLLYKKKKVKGKKKTKNHGLGLGVNNKVVVVGVNVGGWTVLGYFDRKKGRLAKDFSEDRR</sequence>
<name>G0U036_TRYVY</name>
<protein>
    <submittedName>
        <fullName evidence="2">Uncharacterized protein</fullName>
    </submittedName>
</protein>
<evidence type="ECO:0000256" key="1">
    <source>
        <dbReference type="SAM" id="MobiDB-lite"/>
    </source>
</evidence>
<reference evidence="2" key="1">
    <citation type="journal article" date="2012" name="Proc. Natl. Acad. Sci. U.S.A.">
        <title>Antigenic diversity is generated by distinct evolutionary mechanisms in African trypanosome species.</title>
        <authorList>
            <person name="Jackson A.P."/>
            <person name="Berry A."/>
            <person name="Aslett M."/>
            <person name="Allison H.C."/>
            <person name="Burton P."/>
            <person name="Vavrova-Anderson J."/>
            <person name="Brown R."/>
            <person name="Browne H."/>
            <person name="Corton N."/>
            <person name="Hauser H."/>
            <person name="Gamble J."/>
            <person name="Gilderthorp R."/>
            <person name="Marcello L."/>
            <person name="McQuillan J."/>
            <person name="Otto T.D."/>
            <person name="Quail M.A."/>
            <person name="Sanders M.J."/>
            <person name="van Tonder A."/>
            <person name="Ginger M.L."/>
            <person name="Field M.C."/>
            <person name="Barry J.D."/>
            <person name="Hertz-Fowler C."/>
            <person name="Berriman M."/>
        </authorList>
    </citation>
    <scope>NUCLEOTIDE SEQUENCE</scope>
    <source>
        <strain evidence="2">Y486</strain>
    </source>
</reference>